<feature type="binding site" evidence="13">
    <location>
        <position position="1017"/>
    </location>
    <ligand>
        <name>Ca(2+)</name>
        <dbReference type="ChEBI" id="CHEBI:29108"/>
        <label>1</label>
    </ligand>
</feature>
<dbReference type="EC" id="1.11.1.7" evidence="3"/>
<evidence type="ECO:0000256" key="13">
    <source>
        <dbReference type="PIRSR" id="PIRSR600823-3"/>
    </source>
</evidence>
<name>A0A5J5BPM6_9ASTE</name>
<dbReference type="Proteomes" id="UP000325577">
    <property type="component" value="Linkage Group LG11"/>
</dbReference>
<dbReference type="PRINTS" id="PR00458">
    <property type="entry name" value="PEROXIDASE"/>
</dbReference>
<feature type="binding site" evidence="12">
    <location>
        <position position="1092"/>
    </location>
    <ligand>
        <name>substrate</name>
    </ligand>
</feature>
<keyword evidence="6 13" id="KW-0479">Metal-binding</keyword>
<feature type="binding site" evidence="13">
    <location>
        <position position="1175"/>
    </location>
    <ligand>
        <name>Ca(2+)</name>
        <dbReference type="ChEBI" id="CHEBI:29108"/>
        <label>2</label>
    </ligand>
</feature>
<proteinExistence type="inferred from homology"/>
<dbReference type="GO" id="GO:0045037">
    <property type="term" value="P:protein import into chloroplast stroma"/>
    <property type="evidence" value="ECO:0007669"/>
    <property type="project" value="TreeGrafter"/>
</dbReference>
<evidence type="ECO:0000259" key="16">
    <source>
        <dbReference type="PROSITE" id="PS50873"/>
    </source>
</evidence>
<feature type="binding site" evidence="13">
    <location>
        <position position="1167"/>
    </location>
    <ligand>
        <name>Ca(2+)</name>
        <dbReference type="ChEBI" id="CHEBI:29108"/>
        <label>2</label>
    </ligand>
</feature>
<dbReference type="Pfam" id="PF00141">
    <property type="entry name" value="peroxidase"/>
    <property type="match status" value="1"/>
</dbReference>
<evidence type="ECO:0000256" key="7">
    <source>
        <dbReference type="ARBA" id="ARBA00022837"/>
    </source>
</evidence>
<reference evidence="17 18" key="1">
    <citation type="submission" date="2019-09" db="EMBL/GenBank/DDBJ databases">
        <title>A chromosome-level genome assembly of the Chinese tupelo Nyssa sinensis.</title>
        <authorList>
            <person name="Yang X."/>
            <person name="Kang M."/>
            <person name="Yang Y."/>
            <person name="Xiong H."/>
            <person name="Wang M."/>
            <person name="Zhang Z."/>
            <person name="Wang Z."/>
            <person name="Wu H."/>
            <person name="Ma T."/>
            <person name="Liu J."/>
            <person name="Xi Z."/>
        </authorList>
    </citation>
    <scope>NUCLEOTIDE SEQUENCE [LARGE SCALE GENOMIC DNA]</scope>
    <source>
        <strain evidence="17">J267</strain>
        <tissue evidence="17">Leaf</tissue>
    </source>
</reference>
<keyword evidence="5" id="KW-0349">Heme</keyword>
<evidence type="ECO:0000313" key="17">
    <source>
        <dbReference type="EMBL" id="KAA8543682.1"/>
    </source>
</evidence>
<keyword evidence="7 13" id="KW-0106">Calcium</keyword>
<dbReference type="PROSITE" id="PS50873">
    <property type="entry name" value="PEROXIDASE_4"/>
    <property type="match status" value="1"/>
</dbReference>
<dbReference type="GO" id="GO:0020037">
    <property type="term" value="F:heme binding"/>
    <property type="evidence" value="ECO:0007669"/>
    <property type="project" value="InterPro"/>
</dbReference>
<dbReference type="InterPro" id="IPR031610">
    <property type="entry name" value="TIC110"/>
</dbReference>
<dbReference type="GO" id="GO:0006979">
    <property type="term" value="P:response to oxidative stress"/>
    <property type="evidence" value="ECO:0007669"/>
    <property type="project" value="InterPro"/>
</dbReference>
<dbReference type="InterPro" id="IPR010255">
    <property type="entry name" value="Haem_peroxidase_sf"/>
</dbReference>
<dbReference type="GO" id="GO:0046872">
    <property type="term" value="F:metal ion binding"/>
    <property type="evidence" value="ECO:0007669"/>
    <property type="project" value="UniProtKB-KW"/>
</dbReference>
<dbReference type="OrthoDB" id="191196at2759"/>
<feature type="binding site" evidence="13">
    <location>
        <position position="1003"/>
    </location>
    <ligand>
        <name>Ca(2+)</name>
        <dbReference type="ChEBI" id="CHEBI:29108"/>
        <label>1</label>
    </ligand>
</feature>
<dbReference type="SUPFAM" id="SSF48113">
    <property type="entry name" value="Heme-dependent peroxidases"/>
    <property type="match status" value="1"/>
</dbReference>
<dbReference type="GO" id="GO:0042744">
    <property type="term" value="P:hydrogen peroxide catabolic process"/>
    <property type="evidence" value="ECO:0007669"/>
    <property type="project" value="InterPro"/>
</dbReference>
<keyword evidence="10 14" id="KW-1015">Disulfide bond</keyword>
<evidence type="ECO:0000256" key="12">
    <source>
        <dbReference type="PIRSR" id="PIRSR600823-2"/>
    </source>
</evidence>
<dbReference type="InterPro" id="IPR033905">
    <property type="entry name" value="Secretory_peroxidase"/>
</dbReference>
<evidence type="ECO:0000256" key="11">
    <source>
        <dbReference type="ARBA" id="ARBA00023180"/>
    </source>
</evidence>
<evidence type="ECO:0000256" key="6">
    <source>
        <dbReference type="ARBA" id="ARBA00022723"/>
    </source>
</evidence>
<dbReference type="CDD" id="cd00693">
    <property type="entry name" value="secretory_peroxidase"/>
    <property type="match status" value="1"/>
</dbReference>
<dbReference type="PANTHER" id="PTHR34935:SF3">
    <property type="entry name" value="PROTEIN TIC110, CHLOROPLASTIC"/>
    <property type="match status" value="1"/>
</dbReference>
<accession>A0A5J5BPM6</accession>
<keyword evidence="11" id="KW-0325">Glycoprotein</keyword>
<comment type="similarity">
    <text evidence="15">Belongs to the peroxidase family.</text>
</comment>
<dbReference type="EMBL" id="CM018034">
    <property type="protein sequence ID" value="KAA8543682.1"/>
    <property type="molecule type" value="Genomic_DNA"/>
</dbReference>
<evidence type="ECO:0000256" key="4">
    <source>
        <dbReference type="ARBA" id="ARBA00022559"/>
    </source>
</evidence>
<evidence type="ECO:0000256" key="2">
    <source>
        <dbReference type="ARBA" id="ARBA00002322"/>
    </source>
</evidence>
<dbReference type="InterPro" id="IPR000823">
    <property type="entry name" value="Peroxidase_pln"/>
</dbReference>
<keyword evidence="8" id="KW-0560">Oxidoreductase</keyword>
<dbReference type="PANTHER" id="PTHR34935">
    <property type="entry name" value="PROTEIN TIC110, CHLOROPLASTIC"/>
    <property type="match status" value="1"/>
</dbReference>
<dbReference type="GO" id="GO:0061927">
    <property type="term" value="C:TOC-TIC supercomplex I"/>
    <property type="evidence" value="ECO:0007669"/>
    <property type="project" value="TreeGrafter"/>
</dbReference>
<keyword evidence="18" id="KW-1185">Reference proteome</keyword>
<protein>
    <recommendedName>
        <fullName evidence="3">peroxidase</fullName>
        <ecNumber evidence="3">1.11.1.7</ecNumber>
    </recommendedName>
</protein>
<evidence type="ECO:0000256" key="9">
    <source>
        <dbReference type="ARBA" id="ARBA00023004"/>
    </source>
</evidence>
<dbReference type="Gene3D" id="1.10.420.10">
    <property type="entry name" value="Peroxidase, domain 2"/>
    <property type="match status" value="1"/>
</dbReference>
<feature type="disulfide bond" evidence="14">
    <location>
        <begin position="1050"/>
        <end position="1243"/>
    </location>
</feature>
<dbReference type="AlphaFoldDB" id="A0A5J5BPM6"/>
<keyword evidence="9 13" id="KW-0408">Iron</keyword>
<evidence type="ECO:0000256" key="10">
    <source>
        <dbReference type="ARBA" id="ARBA00023157"/>
    </source>
</evidence>
<feature type="binding site" evidence="13">
    <location>
        <position position="1005"/>
    </location>
    <ligand>
        <name>Ca(2+)</name>
        <dbReference type="ChEBI" id="CHEBI:29108"/>
        <label>1</label>
    </ligand>
</feature>
<dbReference type="Gene3D" id="1.10.520.10">
    <property type="match status" value="1"/>
</dbReference>
<dbReference type="FunFam" id="1.10.420.10:FF:000006">
    <property type="entry name" value="Peroxidase"/>
    <property type="match status" value="1"/>
</dbReference>
<feature type="binding site" evidence="13">
    <location>
        <position position="1001"/>
    </location>
    <ligand>
        <name>Ca(2+)</name>
        <dbReference type="ChEBI" id="CHEBI:29108"/>
        <label>1</label>
    </ligand>
</feature>
<feature type="binding site" description="axial binding residue" evidence="13">
    <location>
        <position position="1122"/>
    </location>
    <ligand>
        <name>heme b</name>
        <dbReference type="ChEBI" id="CHEBI:60344"/>
    </ligand>
    <ligandPart>
        <name>Fe</name>
        <dbReference type="ChEBI" id="CHEBI:18248"/>
    </ligandPart>
</feature>
<evidence type="ECO:0000256" key="3">
    <source>
        <dbReference type="ARBA" id="ARBA00012313"/>
    </source>
</evidence>
<gene>
    <name evidence="17" type="ORF">F0562_021572</name>
</gene>
<evidence type="ECO:0000256" key="1">
    <source>
        <dbReference type="ARBA" id="ARBA00000189"/>
    </source>
</evidence>
<dbReference type="PRINTS" id="PR00461">
    <property type="entry name" value="PLPEROXIDASE"/>
</dbReference>
<organism evidence="17 18">
    <name type="scientific">Nyssa sinensis</name>
    <dbReference type="NCBI Taxonomy" id="561372"/>
    <lineage>
        <taxon>Eukaryota</taxon>
        <taxon>Viridiplantae</taxon>
        <taxon>Streptophyta</taxon>
        <taxon>Embryophyta</taxon>
        <taxon>Tracheophyta</taxon>
        <taxon>Spermatophyta</taxon>
        <taxon>Magnoliopsida</taxon>
        <taxon>eudicotyledons</taxon>
        <taxon>Gunneridae</taxon>
        <taxon>Pentapetalae</taxon>
        <taxon>asterids</taxon>
        <taxon>Cornales</taxon>
        <taxon>Nyssaceae</taxon>
        <taxon>Nyssa</taxon>
    </lineage>
</organism>
<dbReference type="InterPro" id="IPR002016">
    <property type="entry name" value="Haem_peroxidase"/>
</dbReference>
<evidence type="ECO:0000256" key="8">
    <source>
        <dbReference type="ARBA" id="ARBA00023002"/>
    </source>
</evidence>
<comment type="function">
    <text evidence="2">Removal of H(2)O(2), oxidation of toxic reductants, biosynthesis and degradation of lignin, suberization, auxin catabolism, response to environmental stresses such as wounding, pathogen attack and oxidative stress. These functions might be dependent on each isozyme/isoform in each plant tissue.</text>
</comment>
<feature type="domain" description="Plant heme peroxidase family profile" evidence="16">
    <location>
        <begin position="1001"/>
        <end position="1247"/>
    </location>
</feature>
<evidence type="ECO:0000313" key="18">
    <source>
        <dbReference type="Proteomes" id="UP000325577"/>
    </source>
</evidence>
<keyword evidence="4" id="KW-0575">Peroxidase</keyword>
<evidence type="ECO:0000256" key="5">
    <source>
        <dbReference type="ARBA" id="ARBA00022617"/>
    </source>
</evidence>
<feature type="disulfide bond" evidence="14">
    <location>
        <begin position="1129"/>
        <end position="1154"/>
    </location>
</feature>
<comment type="cofactor">
    <cofactor evidence="13">
        <name>Ca(2+)</name>
        <dbReference type="ChEBI" id="CHEBI:29108"/>
    </cofactor>
    <text evidence="13">Binds 2 calcium ions per subunit.</text>
</comment>
<sequence length="1247" mass="136449">MNPSILISSPSSPHPTVLCSPFINPASLRFTTISSNSLTRKHQSNRYRYVYRISTVRCSSSNSPDQLTTNSSNSDVFGGKKELTGLHSLVDTMSPPLRLASSVLIFAGAIAAGYGLGFRFGGSRNAGLGGAIALGAAGAGAAYALNSCIPEVAAVNLHNYVAGSDDPGALKKEDIEGIANKYGVSKQNEAFNAELCDLYCRFVSSILPPGNEDLKGNEVETIIRFKNALGIDDPDAAAMHMELGRRIFRQRLETGDRDADTEQRRAFQKLIYVSTLVFGEASTFLLPWKRVFKVTDAQVEIAIRDNAQRLYAFKLKSVDRDVDVEQLVSLREAQLLYRLSDELAEDKFKEHTRKLVEENISTALSILKSRTRAAHPDAGRFARGIGPVSLIGGDYDADRKMDELKHLYRAYVTDSLSGGRMEKHKLAALNQLKNIFGLGKREAEFITIDVTTKAYRKRLAQAVSSGDLEAADSKAAFLQNLCDVLHFDTQKAIEIHEEIYRQKLQQVVTKGELSEEDVKALERLQIMLCIPKQTVEAAHADICGRLFENVVKEAIAAGVDGYDAEIKKSVRKAAHGLRLTREVAMSIASKAVRKIFMNYIQRSRAAGSRTEAARELKKMIAFNTLVVTELLADIKGESSDTMSESSDTMAEEPIKEEEKLIEEDEEWESLQSLRKVRPNKELVAKLGKQSQTEITLKDDLPERDRTDLYKTYLLYCLTGEVTRIPFGAQITTKKDDSEYVLLNQLGGILGLTGKEIVEVHRSLAEQAFRQQAEVILADGQLTKARVDQLNELQKQVGLPPQYSEKIIKSITSTKLAAALETAVGQGRLSIKEIRELKGSGVNVDGMVSESLRENLFKKTVDEIFSSGTGEFDEEEVYQKIPQDLNINAEKSKRVVHELAKTRLSNSLIQAVALLRQRNRQGVVSSLNDLLACDKAVPSQPLSWEVPEELADLFVIYSKSDPAPEKLSRLQYLLDISDSTAEALQGTGDRGLPIGAEEEEFGCDASILLDDTSNFTGEKTAGPNDNSVRGFDVIDTVKSQVETICPGVVSCADILAVAARDSVVALGGPSWTVPLGRRDSTTASFSAANSDLPSPAMDLSDLITAFSNKGFTAKEMVALSGSHSTGQARCLMFKDRIYNEANINSSFATSLKSNCPSSGGDDNLSPLDATSPVIFDNAYFKNLVNKKGLLHSDQQLFNGGSTDSQVTAYSTNPAVFYADFASAMVKMGNLSPLTGSNGQIRTSCRKIN</sequence>
<comment type="cofactor">
    <cofactor evidence="13">
        <name>heme b</name>
        <dbReference type="ChEBI" id="CHEBI:60344"/>
    </cofactor>
    <text evidence="13">Binds 1 heme b (iron(II)-protoporphyrin IX) group per subunit.</text>
</comment>
<dbReference type="Pfam" id="PF16940">
    <property type="entry name" value="Tic110"/>
    <property type="match status" value="1"/>
</dbReference>
<evidence type="ECO:0000256" key="14">
    <source>
        <dbReference type="PIRSR" id="PIRSR600823-5"/>
    </source>
</evidence>
<dbReference type="GO" id="GO:0140825">
    <property type="term" value="F:lactoperoxidase activity"/>
    <property type="evidence" value="ECO:0007669"/>
    <property type="project" value="UniProtKB-EC"/>
</dbReference>
<comment type="catalytic activity">
    <reaction evidence="1">
        <text>2 a phenolic donor + H2O2 = 2 a phenolic radical donor + 2 H2O</text>
        <dbReference type="Rhea" id="RHEA:56136"/>
        <dbReference type="ChEBI" id="CHEBI:15377"/>
        <dbReference type="ChEBI" id="CHEBI:16240"/>
        <dbReference type="ChEBI" id="CHEBI:139520"/>
        <dbReference type="ChEBI" id="CHEBI:139521"/>
        <dbReference type="EC" id="1.11.1.7"/>
    </reaction>
</comment>
<evidence type="ECO:0000256" key="15">
    <source>
        <dbReference type="RuleBase" id="RU004241"/>
    </source>
</evidence>